<dbReference type="SUPFAM" id="SSF50978">
    <property type="entry name" value="WD40 repeat-like"/>
    <property type="match status" value="1"/>
</dbReference>
<keyword evidence="8" id="KW-1185">Reference proteome</keyword>
<feature type="domain" description="Enhancer of mRNA-decapping protein 4 WD40 repeat region" evidence="6">
    <location>
        <begin position="81"/>
        <end position="399"/>
    </location>
</feature>
<evidence type="ECO:0000313" key="7">
    <source>
        <dbReference type="EMBL" id="KRX16199.1"/>
    </source>
</evidence>
<dbReference type="InterPro" id="IPR036322">
    <property type="entry name" value="WD40_repeat_dom_sf"/>
</dbReference>
<dbReference type="EMBL" id="JYDL01000112">
    <property type="protein sequence ID" value="KRX16199.1"/>
    <property type="molecule type" value="Genomic_DNA"/>
</dbReference>
<comment type="subcellular location">
    <subcellularLocation>
        <location evidence="1">Cytoplasm</location>
        <location evidence="1">P-body</location>
    </subcellularLocation>
</comment>
<keyword evidence="5" id="KW-0677">Repeat</keyword>
<proteinExistence type="inferred from homology"/>
<dbReference type="Pfam" id="PF16529">
    <property type="entry name" value="Ge1_WD40"/>
    <property type="match status" value="1"/>
</dbReference>
<organism evidence="7 8">
    <name type="scientific">Trichinella nelsoni</name>
    <dbReference type="NCBI Taxonomy" id="6336"/>
    <lineage>
        <taxon>Eukaryota</taxon>
        <taxon>Metazoa</taxon>
        <taxon>Ecdysozoa</taxon>
        <taxon>Nematoda</taxon>
        <taxon>Enoplea</taxon>
        <taxon>Dorylaimia</taxon>
        <taxon>Trichinellida</taxon>
        <taxon>Trichinellidae</taxon>
        <taxon>Trichinella</taxon>
    </lineage>
</organism>
<dbReference type="GO" id="GO:0031087">
    <property type="term" value="P:deadenylation-independent decapping of nuclear-transcribed mRNA"/>
    <property type="evidence" value="ECO:0007669"/>
    <property type="project" value="InterPro"/>
</dbReference>
<dbReference type="Proteomes" id="UP000054630">
    <property type="component" value="Unassembled WGS sequence"/>
</dbReference>
<dbReference type="AlphaFoldDB" id="A0A0V0RP59"/>
<dbReference type="PANTHER" id="PTHR15598:SF5">
    <property type="entry name" value="ENHANCER OF MRNA-DECAPPING PROTEIN 4"/>
    <property type="match status" value="1"/>
</dbReference>
<reference evidence="7 8" key="1">
    <citation type="submission" date="2015-01" db="EMBL/GenBank/DDBJ databases">
        <title>Evolution of Trichinella species and genotypes.</title>
        <authorList>
            <person name="Korhonen P.K."/>
            <person name="Edoardo P."/>
            <person name="Giuseppe L.R."/>
            <person name="Gasser R.B."/>
        </authorList>
    </citation>
    <scope>NUCLEOTIDE SEQUENCE [LARGE SCALE GENOMIC DNA]</scope>
    <source>
        <strain evidence="7">ISS37</strain>
    </source>
</reference>
<dbReference type="GO" id="GO:0000932">
    <property type="term" value="C:P-body"/>
    <property type="evidence" value="ECO:0007669"/>
    <property type="project" value="UniProtKB-SubCell"/>
</dbReference>
<evidence type="ECO:0000256" key="2">
    <source>
        <dbReference type="ARBA" id="ARBA00009639"/>
    </source>
</evidence>
<evidence type="ECO:0000256" key="4">
    <source>
        <dbReference type="ARBA" id="ARBA00022574"/>
    </source>
</evidence>
<evidence type="ECO:0000256" key="1">
    <source>
        <dbReference type="ARBA" id="ARBA00004201"/>
    </source>
</evidence>
<dbReference type="InterPro" id="IPR032401">
    <property type="entry name" value="EDC4_WD40"/>
</dbReference>
<sequence length="718" mass="81862">MRFKVTYAKFCTKTFSGILLTRKNDQKSISNAQLYNYFQNTSNMHIPPNSIPLNAKSTVKYSVPQHRDTDCPQICTNVIGNLGWKREPYQSRIMDITPDGRVLAYYLKTINGSVIRLLKLDLMCRCHLPKLADCVSDMEWCAYSKSYLLGITDTNRSVTFYKVEKEHELENRYELLKITSDNPQKDVAVRCSLTWCRGLNEKLLTPQVMEFVDNYFKVAIWFENVIYIFNVKKICQEFGSKTTYDAIESKVCKITESKNITSVQISVDGSTACLSNEDGQLKFFKLDKSQEAHCIRTFLANGTDPVSWSYFFTDSSMFTSNCCFQLAQKCRLCFHGGGEQSSDKFVESDRIKNDIPLVGENNPHDTTPFVLCVDKSGKFLCISDIANKLLFIVALEESKNSFYMRVLSVFPLVKPLIFIAVAEFKCITEARQNSKIGERLVRAEIYAINEQSLAKLTINYDEKGEANLEQKLCDVKIQLLSDMPNENKRKTKPQPVQAIPPVKVENQTAVVPDEKKLNNNNNNNESKTTVNNTMNEQDDLLKELKSMMENQRSTMSSVLLKMEQIDLQMRHMTNSNIKLVKPASNYEDLLSLISERRYSILFARVLTANTTDELNYVCDVLEPWDIFNGSQSTFVISHMAVLMIAVSKTLAISTENKFKYVQAMLVAMSRDALDEGNRHAILVLKKMLTIYTEEESNPIAQRCVANVLLMACEHLLAK</sequence>
<dbReference type="OrthoDB" id="21128at2759"/>
<dbReference type="PANTHER" id="PTHR15598">
    <property type="entry name" value="ENHANCER OF MRNA-DECAPPING PROTEIN 4"/>
    <property type="match status" value="1"/>
</dbReference>
<evidence type="ECO:0000256" key="3">
    <source>
        <dbReference type="ARBA" id="ARBA00022490"/>
    </source>
</evidence>
<protein>
    <recommendedName>
        <fullName evidence="6">Enhancer of mRNA-decapping protein 4 WD40 repeat region domain-containing protein</fullName>
    </recommendedName>
</protein>
<evidence type="ECO:0000259" key="6">
    <source>
        <dbReference type="Pfam" id="PF16529"/>
    </source>
</evidence>
<comment type="caution">
    <text evidence="7">The sequence shown here is derived from an EMBL/GenBank/DDBJ whole genome shotgun (WGS) entry which is preliminary data.</text>
</comment>
<name>A0A0V0RP59_9BILA</name>
<keyword evidence="4" id="KW-0853">WD repeat</keyword>
<keyword evidence="3" id="KW-0963">Cytoplasm</keyword>
<gene>
    <name evidence="7" type="ORF">T07_5043</name>
</gene>
<dbReference type="InterPro" id="IPR015943">
    <property type="entry name" value="WD40/YVTN_repeat-like_dom_sf"/>
</dbReference>
<dbReference type="Gene3D" id="2.130.10.10">
    <property type="entry name" value="YVTN repeat-like/Quinoprotein amine dehydrogenase"/>
    <property type="match status" value="1"/>
</dbReference>
<dbReference type="STRING" id="6336.A0A0V0RP59"/>
<comment type="similarity">
    <text evidence="2">Belongs to the WD repeat EDC4 family.</text>
</comment>
<accession>A0A0V0RP59</accession>
<dbReference type="InterPro" id="IPR045152">
    <property type="entry name" value="EDC4-like"/>
</dbReference>
<evidence type="ECO:0000313" key="8">
    <source>
        <dbReference type="Proteomes" id="UP000054630"/>
    </source>
</evidence>
<evidence type="ECO:0000256" key="5">
    <source>
        <dbReference type="ARBA" id="ARBA00022737"/>
    </source>
</evidence>